<accession>A0ABX9KHF8</accession>
<keyword evidence="2 3" id="KW-0732">Signal</keyword>
<dbReference type="EMBL" id="QUAJ01000012">
    <property type="protein sequence ID" value="REI41188.1"/>
    <property type="molecule type" value="Genomic_DNA"/>
</dbReference>
<dbReference type="PIRSF" id="PIRSF002741">
    <property type="entry name" value="MppA"/>
    <property type="match status" value="1"/>
</dbReference>
<dbReference type="SUPFAM" id="SSF53850">
    <property type="entry name" value="Periplasmic binding protein-like II"/>
    <property type="match status" value="1"/>
</dbReference>
<evidence type="ECO:0000313" key="6">
    <source>
        <dbReference type="Proteomes" id="UP000263486"/>
    </source>
</evidence>
<organism evidence="5 6">
    <name type="scientific">Psychrilyobacter piezotolerans</name>
    <dbReference type="NCBI Taxonomy" id="2293438"/>
    <lineage>
        <taxon>Bacteria</taxon>
        <taxon>Fusobacteriati</taxon>
        <taxon>Fusobacteriota</taxon>
        <taxon>Fusobacteriia</taxon>
        <taxon>Fusobacteriales</taxon>
        <taxon>Fusobacteriaceae</taxon>
        <taxon>Psychrilyobacter</taxon>
    </lineage>
</organism>
<dbReference type="InterPro" id="IPR000914">
    <property type="entry name" value="SBP_5_dom"/>
</dbReference>
<name>A0ABX9KHF8_9FUSO</name>
<dbReference type="Gene3D" id="3.90.76.10">
    <property type="entry name" value="Dipeptide-binding Protein, Domain 1"/>
    <property type="match status" value="1"/>
</dbReference>
<dbReference type="Pfam" id="PF00496">
    <property type="entry name" value="SBP_bac_5"/>
    <property type="match status" value="1"/>
</dbReference>
<feature type="signal peptide" evidence="3">
    <location>
        <begin position="1"/>
        <end position="20"/>
    </location>
</feature>
<dbReference type="CDD" id="cd08504">
    <property type="entry name" value="PBP2_OppA"/>
    <property type="match status" value="1"/>
</dbReference>
<dbReference type="PROSITE" id="PS01040">
    <property type="entry name" value="SBP_BACTERIAL_5"/>
    <property type="match status" value="1"/>
</dbReference>
<dbReference type="Proteomes" id="UP000263486">
    <property type="component" value="Unassembled WGS sequence"/>
</dbReference>
<protein>
    <submittedName>
        <fullName evidence="5">Peptide ABC transporter substrate-binding protein</fullName>
    </submittedName>
</protein>
<evidence type="ECO:0000259" key="4">
    <source>
        <dbReference type="Pfam" id="PF00496"/>
    </source>
</evidence>
<reference evidence="5 6" key="1">
    <citation type="submission" date="2018-08" db="EMBL/GenBank/DDBJ databases">
        <title>Draft genome sequence of Psychrilyobacter sp. strain SD5 isolated from Black Sea water.</title>
        <authorList>
            <person name="Yadav S."/>
            <person name="Villanueva L."/>
            <person name="Damste J.S.S."/>
        </authorList>
    </citation>
    <scope>NUCLEOTIDE SEQUENCE [LARGE SCALE GENOMIC DNA]</scope>
    <source>
        <strain evidence="5 6">SD5</strain>
    </source>
</reference>
<dbReference type="InterPro" id="IPR039424">
    <property type="entry name" value="SBP_5"/>
</dbReference>
<keyword evidence="6" id="KW-1185">Reference proteome</keyword>
<feature type="chain" id="PRO_5045698961" evidence="3">
    <location>
        <begin position="21"/>
        <end position="554"/>
    </location>
</feature>
<evidence type="ECO:0000256" key="2">
    <source>
        <dbReference type="ARBA" id="ARBA00022729"/>
    </source>
</evidence>
<gene>
    <name evidence="5" type="ORF">DYH56_08195</name>
</gene>
<feature type="domain" description="Solute-binding protein family 5" evidence="4">
    <location>
        <begin position="83"/>
        <end position="469"/>
    </location>
</feature>
<evidence type="ECO:0000313" key="5">
    <source>
        <dbReference type="EMBL" id="REI41188.1"/>
    </source>
</evidence>
<evidence type="ECO:0000256" key="1">
    <source>
        <dbReference type="ARBA" id="ARBA00005695"/>
    </source>
</evidence>
<dbReference type="PROSITE" id="PS51257">
    <property type="entry name" value="PROKAR_LIPOPROTEIN"/>
    <property type="match status" value="1"/>
</dbReference>
<proteinExistence type="inferred from homology"/>
<dbReference type="RefSeq" id="WP_114642359.1">
    <property type="nucleotide sequence ID" value="NZ_JAACIO010000013.1"/>
</dbReference>
<comment type="similarity">
    <text evidence="1">Belongs to the bacterial solute-binding protein 5 family.</text>
</comment>
<sequence length="554" mass="62110">MKKIFYVVTLLMAVLLTACGGEKEQPKETDTAAVEKQMEQVMTFNLGADPKSVDPQLNSATDGGIVVNNTFEGLMRVDANGKAQPAGAESVEISDDKMTYTFHLRKDAKWSDGKPVTAADYKYAWLRALDPAVASEYSFQLYYIKGGQEFFEGKGTKEDVGLEAVDDHTFKVTLKAPTAYFLNLITFYTFMPVREDAVVQKPEGWAKDPSITLSNGPFKISEYHMNDKVILVPNEHYWNKDSVKLDKIVLTMIVDSGTALTAYDNNEIDVLGSNQVPVQEIPKRQVEDPTFHIVPFLGTYYYIFNVNKAPTNDINVRKALTLAIDREEIVTEVTKAGQQPATGFVPTGLVDSKGNDFRATAGDYGISTTADVEKAKEYLAKAGYPNGEGMAPVELIYNTNEGHKAIAEAIQEMWKKNLGIEVNLVNQEWAVFQDTRHVGNFEVARAGWIGDYNDPMTFLDLWTSYSGNNDAQWNYTKGDFPENKKFDALIENSKVAQGEARDKDLYGAEKIMMDELITMPIYYYTGVIMVKDKVKNWERDILGTWYFGNVEIIE</sequence>
<dbReference type="InterPro" id="IPR030678">
    <property type="entry name" value="Peptide/Ni-bd"/>
</dbReference>
<dbReference type="Gene3D" id="3.10.105.10">
    <property type="entry name" value="Dipeptide-binding Protein, Domain 3"/>
    <property type="match status" value="1"/>
</dbReference>
<dbReference type="Gene3D" id="3.40.190.10">
    <property type="entry name" value="Periplasmic binding protein-like II"/>
    <property type="match status" value="1"/>
</dbReference>
<dbReference type="PANTHER" id="PTHR30290:SF79">
    <property type="entry name" value="DIPEPTIDE-BINDING PROTEIN DPPE"/>
    <property type="match status" value="1"/>
</dbReference>
<dbReference type="InterPro" id="IPR023765">
    <property type="entry name" value="SBP_5_CS"/>
</dbReference>
<comment type="caution">
    <text evidence="5">The sequence shown here is derived from an EMBL/GenBank/DDBJ whole genome shotgun (WGS) entry which is preliminary data.</text>
</comment>
<dbReference type="PANTHER" id="PTHR30290">
    <property type="entry name" value="PERIPLASMIC BINDING COMPONENT OF ABC TRANSPORTER"/>
    <property type="match status" value="1"/>
</dbReference>
<evidence type="ECO:0000256" key="3">
    <source>
        <dbReference type="SAM" id="SignalP"/>
    </source>
</evidence>